<dbReference type="EMBL" id="CP097479">
    <property type="protein sequence ID" value="USS94021.1"/>
    <property type="molecule type" value="Genomic_DNA"/>
</dbReference>
<dbReference type="Pfam" id="PF08460">
    <property type="entry name" value="SH3_5"/>
    <property type="match status" value="1"/>
</dbReference>
<dbReference type="PANTHER" id="PTHR34135:SF2">
    <property type="entry name" value="LYSOZYME"/>
    <property type="match status" value="1"/>
</dbReference>
<evidence type="ECO:0000313" key="5">
    <source>
        <dbReference type="Proteomes" id="UP001057532"/>
    </source>
</evidence>
<sequence length="295" mass="32649">MADFPLVVDIAKFQDSSLDFFQNLKSQGVQAVIVQLTAGSKGHPYSKNPKRAEQVANARTAGLRVHAYHYSYAYGHDDTLTEVDNFMEEFRALGFDPNNDFAFLDEEDNSNNPNPATDDVNTWTDAVFNAGVRNVGVYSMASWFTSGRINYDALHCKFLWVANYGVNQPGVDNTSVWQFTDNFFNVDCSYDFFGNLTGTPSASTEETAQPQPATQPDYAITPENGGFIANQTINVRMAPTTSAPVTGQLEPDDGIVYYGYVLNEGFVWIAYKNASGQDRFCVCRKQGGPAWGTFN</sequence>
<dbReference type="Proteomes" id="UP001057532">
    <property type="component" value="Plasmid punnamed"/>
</dbReference>
<reference evidence="4" key="1">
    <citation type="submission" date="2022-05" db="EMBL/GenBank/DDBJ databases">
        <authorList>
            <person name="Oliphant S.A."/>
            <person name="Watson-Haigh N.S."/>
            <person name="Sumby K.M."/>
            <person name="Gardner J.M."/>
            <person name="Jiranek V."/>
        </authorList>
    </citation>
    <scope>NUCLEOTIDE SEQUENCE</scope>
    <source>
        <strain evidence="4">Ru20-1</strain>
        <plasmid evidence="4">punnamed</plasmid>
    </source>
</reference>
<feature type="compositionally biased region" description="Polar residues" evidence="2">
    <location>
        <begin position="201"/>
        <end position="214"/>
    </location>
</feature>
<evidence type="ECO:0000313" key="4">
    <source>
        <dbReference type="EMBL" id="USS94021.1"/>
    </source>
</evidence>
<keyword evidence="5" id="KW-1185">Reference proteome</keyword>
<dbReference type="Gene3D" id="3.20.20.80">
    <property type="entry name" value="Glycosidases"/>
    <property type="match status" value="1"/>
</dbReference>
<dbReference type="InterPro" id="IPR002053">
    <property type="entry name" value="Glyco_hydro_25"/>
</dbReference>
<feature type="domain" description="SH3b" evidence="3">
    <location>
        <begin position="222"/>
        <end position="280"/>
    </location>
</feature>
<dbReference type="RefSeq" id="WP_252780910.1">
    <property type="nucleotide sequence ID" value="NZ_CP097479.1"/>
</dbReference>
<dbReference type="PROSITE" id="PS51904">
    <property type="entry name" value="GLYCOSYL_HYDROL_F25_2"/>
    <property type="match status" value="1"/>
</dbReference>
<dbReference type="Pfam" id="PF01183">
    <property type="entry name" value="Glyco_hydro_25"/>
    <property type="match status" value="1"/>
</dbReference>
<accession>A0ABY5C9N2</accession>
<comment type="similarity">
    <text evidence="1">Belongs to the glycosyl hydrolase 25 family.</text>
</comment>
<keyword evidence="4" id="KW-0614">Plasmid</keyword>
<gene>
    <name evidence="4" type="ORF">M8332_06960</name>
</gene>
<evidence type="ECO:0000256" key="1">
    <source>
        <dbReference type="ARBA" id="ARBA00010646"/>
    </source>
</evidence>
<dbReference type="InterPro" id="IPR017853">
    <property type="entry name" value="GH"/>
</dbReference>
<evidence type="ECO:0000259" key="3">
    <source>
        <dbReference type="Pfam" id="PF08460"/>
    </source>
</evidence>
<proteinExistence type="inferred from homology"/>
<organism evidence="4 5">
    <name type="scientific">Fructilactobacillus ixorae</name>
    <dbReference type="NCBI Taxonomy" id="1750535"/>
    <lineage>
        <taxon>Bacteria</taxon>
        <taxon>Bacillati</taxon>
        <taxon>Bacillota</taxon>
        <taxon>Bacilli</taxon>
        <taxon>Lactobacillales</taxon>
        <taxon>Lactobacillaceae</taxon>
        <taxon>Fructilactobacillus</taxon>
    </lineage>
</organism>
<name>A0ABY5C9N2_9LACO</name>
<dbReference type="PANTHER" id="PTHR34135">
    <property type="entry name" value="LYSOZYME"/>
    <property type="match status" value="1"/>
</dbReference>
<feature type="region of interest" description="Disordered" evidence="2">
    <location>
        <begin position="201"/>
        <end position="221"/>
    </location>
</feature>
<dbReference type="Gene3D" id="2.30.30.40">
    <property type="entry name" value="SH3 Domains"/>
    <property type="match status" value="1"/>
</dbReference>
<evidence type="ECO:0000256" key="2">
    <source>
        <dbReference type="SAM" id="MobiDB-lite"/>
    </source>
</evidence>
<dbReference type="InterPro" id="IPR003646">
    <property type="entry name" value="SH3-like_bac-type"/>
</dbReference>
<protein>
    <submittedName>
        <fullName evidence="4">SH3 domain-containing protein</fullName>
    </submittedName>
</protein>
<dbReference type="SUPFAM" id="SSF51445">
    <property type="entry name" value="(Trans)glycosidases"/>
    <property type="match status" value="1"/>
</dbReference>
<geneLocation type="plasmid" evidence="4 5">
    <name>punnamed</name>
</geneLocation>